<organism evidence="4 5">
    <name type="scientific">Cladosporium halotolerans</name>
    <dbReference type="NCBI Taxonomy" id="1052096"/>
    <lineage>
        <taxon>Eukaryota</taxon>
        <taxon>Fungi</taxon>
        <taxon>Dikarya</taxon>
        <taxon>Ascomycota</taxon>
        <taxon>Pezizomycotina</taxon>
        <taxon>Dothideomycetes</taxon>
        <taxon>Dothideomycetidae</taxon>
        <taxon>Cladosporiales</taxon>
        <taxon>Cladosporiaceae</taxon>
        <taxon>Cladosporium</taxon>
    </lineage>
</organism>
<feature type="domain" description="PhoD-like phosphatase metallophosphatase" evidence="2">
    <location>
        <begin position="190"/>
        <end position="549"/>
    </location>
</feature>
<evidence type="ECO:0000313" key="5">
    <source>
        <dbReference type="Proteomes" id="UP000803884"/>
    </source>
</evidence>
<evidence type="ECO:0000256" key="1">
    <source>
        <dbReference type="SAM" id="SignalP"/>
    </source>
</evidence>
<feature type="domain" description="Phospholipase D N-terminal" evidence="3">
    <location>
        <begin position="60"/>
        <end position="177"/>
    </location>
</feature>
<accession>A0AB34L1F2</accession>
<feature type="chain" id="PRO_5044344148" description="Alkaline phosphatase D" evidence="1">
    <location>
        <begin position="17"/>
        <end position="627"/>
    </location>
</feature>
<comment type="caution">
    <text evidence="4">The sequence shown here is derived from an EMBL/GenBank/DDBJ whole genome shotgun (WGS) entry which is preliminary data.</text>
</comment>
<evidence type="ECO:0000259" key="3">
    <source>
        <dbReference type="Pfam" id="PF16655"/>
    </source>
</evidence>
<dbReference type="SUPFAM" id="SSF56300">
    <property type="entry name" value="Metallo-dependent phosphatases"/>
    <property type="match status" value="1"/>
</dbReference>
<dbReference type="InterPro" id="IPR038607">
    <property type="entry name" value="PhoD-like_sf"/>
</dbReference>
<dbReference type="AlphaFoldDB" id="A0AB34L1F2"/>
<keyword evidence="1" id="KW-0732">Signal</keyword>
<dbReference type="Gene3D" id="3.60.21.70">
    <property type="entry name" value="PhoD-like phosphatase"/>
    <property type="match status" value="1"/>
</dbReference>
<dbReference type="PANTHER" id="PTHR43606:SF8">
    <property type="entry name" value="ALKALINE PHOSPHATASE"/>
    <property type="match status" value="1"/>
</dbReference>
<protein>
    <recommendedName>
        <fullName evidence="6">Alkaline phosphatase D</fullName>
    </recommendedName>
</protein>
<dbReference type="EMBL" id="JAAQHG020000001">
    <property type="protein sequence ID" value="KAL1591068.1"/>
    <property type="molecule type" value="Genomic_DNA"/>
</dbReference>
<evidence type="ECO:0000313" key="4">
    <source>
        <dbReference type="EMBL" id="KAL1591068.1"/>
    </source>
</evidence>
<dbReference type="RefSeq" id="XP_069234173.1">
    <property type="nucleotide sequence ID" value="XM_069368904.1"/>
</dbReference>
<dbReference type="CDD" id="cd07389">
    <property type="entry name" value="MPP_PhoD"/>
    <property type="match status" value="1"/>
</dbReference>
<feature type="signal peptide" evidence="1">
    <location>
        <begin position="1"/>
        <end position="16"/>
    </location>
</feature>
<evidence type="ECO:0000259" key="2">
    <source>
        <dbReference type="Pfam" id="PF09423"/>
    </source>
</evidence>
<reference evidence="4 5" key="1">
    <citation type="journal article" date="2020" name="Microbiol. Resour. Announc.">
        <title>Draft Genome Sequence of a Cladosporium Species Isolated from the Mesophotic Ascidian Didemnum maculosum.</title>
        <authorList>
            <person name="Gioti A."/>
            <person name="Siaperas R."/>
            <person name="Nikolaivits E."/>
            <person name="Le Goff G."/>
            <person name="Ouazzani J."/>
            <person name="Kotoulas G."/>
            <person name="Topakas E."/>
        </authorList>
    </citation>
    <scope>NUCLEOTIDE SEQUENCE [LARGE SCALE GENOMIC DNA]</scope>
    <source>
        <strain evidence="4 5">TM138-S3</strain>
    </source>
</reference>
<dbReference type="InterPro" id="IPR018946">
    <property type="entry name" value="PhoD-like_MPP"/>
</dbReference>
<dbReference type="InterPro" id="IPR052900">
    <property type="entry name" value="Phospholipid_Metab_Enz"/>
</dbReference>
<dbReference type="InterPro" id="IPR032093">
    <property type="entry name" value="PhoD_N"/>
</dbReference>
<dbReference type="GeneID" id="96001742"/>
<dbReference type="InterPro" id="IPR029052">
    <property type="entry name" value="Metallo-depent_PP-like"/>
</dbReference>
<dbReference type="Pfam" id="PF09423">
    <property type="entry name" value="PhoD"/>
    <property type="match status" value="1"/>
</dbReference>
<evidence type="ECO:0008006" key="6">
    <source>
        <dbReference type="Google" id="ProtNLM"/>
    </source>
</evidence>
<keyword evidence="5" id="KW-1185">Reference proteome</keyword>
<proteinExistence type="predicted"/>
<sequence length="627" mass="69410">MLSLFPLLALAPAALADWSGNINFNSPSRRHPSLGIHMPKVLKRQSSPSYMDAGSLNFTHGIASGDPYSDSVILWTRAAPTSDNDASNITVSGTVALYNHETESYVKASSNPVCVSYVVSESEDLSDPVTDGKAYTSSDIDYTVKVEATGLEPFTEYYYQFSVCDSDVKSPLGRTKTAPAADDDLTSLGLAVFSCSNFPTGFFNAYGNSARKDDVDFVVHLGDYIYEYETSTDARPVQPEREIFTLYDYRRRLATYRTDLDLLLSHSKFAWIPVWDDHEISNNGYRDGSSGLNNTEESFIQDGGVSVDQRKMNAVRAYFEWMPIRQVDMDNNLRIWRSFSLGKLLDLIMLDTRNYDRSITTLGGWNTDYITQIADDAGRTLMGSQQENWFYRQLVESGERGAAWRLIGSQIVFSRINITTWFGTEENPYNSDAWDGYMANKNRTLKTLSDNNIGNNIMMAGDSHLNWVSDLVYLDHADYDSATGAGSLGAEFAGTAVSSNSPFGARASLAEANNQSRLLLRDNDELQWQEGYYRGYYELQVSPEAVRAAYFGLPDLRTRNGYEISLGNFTVEAGANALKRPVGGGEVENGALRGGEVSGSNVTRDTNGDEWFVGEFNFTGVTLSGSG</sequence>
<dbReference type="Pfam" id="PF16655">
    <property type="entry name" value="PhoD_N"/>
    <property type="match status" value="1"/>
</dbReference>
<dbReference type="Proteomes" id="UP000803884">
    <property type="component" value="Unassembled WGS sequence"/>
</dbReference>
<dbReference type="PANTHER" id="PTHR43606">
    <property type="entry name" value="PHOSPHATASE, PUTATIVE (AFU_ORTHOLOGUE AFUA_6G08710)-RELATED"/>
    <property type="match status" value="1"/>
</dbReference>
<dbReference type="Gene3D" id="2.60.40.380">
    <property type="entry name" value="Purple acid phosphatase-like, N-terminal"/>
    <property type="match status" value="1"/>
</dbReference>
<gene>
    <name evidence="4" type="ORF">WHR41_00298</name>
</gene>
<name>A0AB34L1F2_9PEZI</name>